<dbReference type="Pfam" id="PF00483">
    <property type="entry name" value="NTP_transferase"/>
    <property type="match status" value="1"/>
</dbReference>
<organism evidence="4 5">
    <name type="scientific">Rhizobium mayense</name>
    <dbReference type="NCBI Taxonomy" id="1312184"/>
    <lineage>
        <taxon>Bacteria</taxon>
        <taxon>Pseudomonadati</taxon>
        <taxon>Pseudomonadota</taxon>
        <taxon>Alphaproteobacteria</taxon>
        <taxon>Hyphomicrobiales</taxon>
        <taxon>Rhizobiaceae</taxon>
        <taxon>Rhizobium/Agrobacterium group</taxon>
        <taxon>Rhizobium</taxon>
    </lineage>
</organism>
<evidence type="ECO:0000259" key="3">
    <source>
        <dbReference type="Pfam" id="PF00483"/>
    </source>
</evidence>
<feature type="domain" description="Nucleotidyl transferase" evidence="3">
    <location>
        <begin position="8"/>
        <end position="125"/>
    </location>
</feature>
<dbReference type="CDD" id="cd02523">
    <property type="entry name" value="PC_cytidylyltransferase"/>
    <property type="match status" value="1"/>
</dbReference>
<evidence type="ECO:0000256" key="2">
    <source>
        <dbReference type="ARBA" id="ARBA00022695"/>
    </source>
</evidence>
<name>A0ABT7K5J6_9HYPH</name>
<dbReference type="Gene3D" id="3.90.550.10">
    <property type="entry name" value="Spore Coat Polysaccharide Biosynthesis Protein SpsA, Chain A"/>
    <property type="match status" value="1"/>
</dbReference>
<dbReference type="GO" id="GO:0016779">
    <property type="term" value="F:nucleotidyltransferase activity"/>
    <property type="evidence" value="ECO:0007669"/>
    <property type="project" value="UniProtKB-KW"/>
</dbReference>
<dbReference type="RefSeq" id="WP_285871793.1">
    <property type="nucleotide sequence ID" value="NZ_JARFYM010000029.1"/>
</dbReference>
<comment type="caution">
    <text evidence="4">The sequence shown here is derived from an EMBL/GenBank/DDBJ whole genome shotgun (WGS) entry which is preliminary data.</text>
</comment>
<accession>A0ABT7K5J6</accession>
<dbReference type="EMBL" id="JARFYM010000029">
    <property type="protein sequence ID" value="MDL2402409.1"/>
    <property type="molecule type" value="Genomic_DNA"/>
</dbReference>
<dbReference type="SUPFAM" id="SSF53448">
    <property type="entry name" value="Nucleotide-diphospho-sugar transferases"/>
    <property type="match status" value="1"/>
</dbReference>
<keyword evidence="5" id="KW-1185">Reference proteome</keyword>
<dbReference type="InterPro" id="IPR029044">
    <property type="entry name" value="Nucleotide-diphossugar_trans"/>
</dbReference>
<keyword evidence="1" id="KW-0808">Transferase</keyword>
<evidence type="ECO:0000256" key="1">
    <source>
        <dbReference type="ARBA" id="ARBA00022679"/>
    </source>
</evidence>
<keyword evidence="2 4" id="KW-0548">Nucleotidyltransferase</keyword>
<evidence type="ECO:0000313" key="5">
    <source>
        <dbReference type="Proteomes" id="UP001172645"/>
    </source>
</evidence>
<proteinExistence type="predicted"/>
<dbReference type="InterPro" id="IPR005835">
    <property type="entry name" value="NTP_transferase_dom"/>
</dbReference>
<reference evidence="4" key="1">
    <citation type="submission" date="2023-06" db="EMBL/GenBank/DDBJ databases">
        <title>Phylogenetic Diversity of Rhizobium strains.</title>
        <authorList>
            <person name="Moura F.T."/>
            <person name="Helene L.C.F."/>
            <person name="Hungria M."/>
        </authorList>
    </citation>
    <scope>NUCLEOTIDE SEQUENCE</scope>
    <source>
        <strain evidence="4">CCGE526</strain>
    </source>
</reference>
<protein>
    <submittedName>
        <fullName evidence="4">Phosphocholine cytidylyltransferase family protein</fullName>
    </submittedName>
</protein>
<evidence type="ECO:0000313" key="4">
    <source>
        <dbReference type="EMBL" id="MDL2402409.1"/>
    </source>
</evidence>
<sequence>MKSAPKNAVILAAGRGSRLRPLTELTPKPLVKVNGTPIIHNALRNLEAAGVQEVTIVVGYRMDAIQCSCDNRFGNLEINYVESSVFDKTGTAYSLWLARERLLAGDIYLLEGDVFFELEALRYIEMGEAENVAAVAPFGWSMEGSAVVLAENGYITEVRMKQTGANLSDGSPALFKTMNLIRFSCNDLRETIVPYLDDLIAGGAVKSYTEELLSDLIRNKDLQIAAARCDDVRWCEIDNEDDLRIAEAIFLSGVPSRSQSCPQMPTHP</sequence>
<dbReference type="PANTHER" id="PTHR43584">
    <property type="entry name" value="NUCLEOTIDYL TRANSFERASE"/>
    <property type="match status" value="1"/>
</dbReference>
<dbReference type="Proteomes" id="UP001172645">
    <property type="component" value="Unassembled WGS sequence"/>
</dbReference>
<dbReference type="PANTHER" id="PTHR43584:SF8">
    <property type="entry name" value="N-ACETYLMURAMATE ALPHA-1-PHOSPHATE URIDYLYLTRANSFERASE"/>
    <property type="match status" value="1"/>
</dbReference>
<dbReference type="InterPro" id="IPR050065">
    <property type="entry name" value="GlmU-like"/>
</dbReference>
<gene>
    <name evidence="4" type="ORF">PY649_26295</name>
</gene>